<protein>
    <submittedName>
        <fullName evidence="1">Uncharacterized protein</fullName>
    </submittedName>
</protein>
<accession>A0A1J5P8G2</accession>
<dbReference type="AlphaFoldDB" id="A0A1J5P8G2"/>
<comment type="caution">
    <text evidence="1">The sequence shown here is derived from an EMBL/GenBank/DDBJ whole genome shotgun (WGS) entry which is preliminary data.</text>
</comment>
<sequence length="50" mass="5789">MESFIHQQNLELYRKLLADSNDKDEGRRQVLLKLLAAEKAKDQPPPPKKS</sequence>
<gene>
    <name evidence="1" type="ORF">GALL_505480</name>
</gene>
<proteinExistence type="predicted"/>
<dbReference type="EMBL" id="MLJW01005651">
    <property type="protein sequence ID" value="OIQ67873.1"/>
    <property type="molecule type" value="Genomic_DNA"/>
</dbReference>
<name>A0A1J5P8G2_9ZZZZ</name>
<organism evidence="1">
    <name type="scientific">mine drainage metagenome</name>
    <dbReference type="NCBI Taxonomy" id="410659"/>
    <lineage>
        <taxon>unclassified sequences</taxon>
        <taxon>metagenomes</taxon>
        <taxon>ecological metagenomes</taxon>
    </lineage>
</organism>
<evidence type="ECO:0000313" key="1">
    <source>
        <dbReference type="EMBL" id="OIQ67873.1"/>
    </source>
</evidence>
<reference evidence="1" key="1">
    <citation type="submission" date="2016-10" db="EMBL/GenBank/DDBJ databases">
        <title>Sequence of Gallionella enrichment culture.</title>
        <authorList>
            <person name="Poehlein A."/>
            <person name="Muehling M."/>
            <person name="Daniel R."/>
        </authorList>
    </citation>
    <scope>NUCLEOTIDE SEQUENCE</scope>
</reference>